<gene>
    <name evidence="6" type="ORF">HMI46_14025</name>
</gene>
<keyword evidence="2 4" id="KW-0547">Nucleotide-binding</keyword>
<dbReference type="Pfam" id="PF13535">
    <property type="entry name" value="ATP-grasp_4"/>
    <property type="match status" value="1"/>
</dbReference>
<evidence type="ECO:0000259" key="5">
    <source>
        <dbReference type="PROSITE" id="PS50975"/>
    </source>
</evidence>
<proteinExistence type="predicted"/>
<protein>
    <submittedName>
        <fullName evidence="6">ATP-grasp domain-containing protein</fullName>
    </submittedName>
</protein>
<dbReference type="InterPro" id="IPR052032">
    <property type="entry name" value="ATP-dep_AA_Ligase"/>
</dbReference>
<name>A0AAP6ZX65_PAEAL</name>
<evidence type="ECO:0000313" key="7">
    <source>
        <dbReference type="Proteomes" id="UP000552038"/>
    </source>
</evidence>
<evidence type="ECO:0000256" key="1">
    <source>
        <dbReference type="ARBA" id="ARBA00022598"/>
    </source>
</evidence>
<dbReference type="PANTHER" id="PTHR43585">
    <property type="entry name" value="FUMIPYRROLE BIOSYNTHESIS PROTEIN C"/>
    <property type="match status" value="1"/>
</dbReference>
<dbReference type="SUPFAM" id="SSF56059">
    <property type="entry name" value="Glutathione synthetase ATP-binding domain-like"/>
    <property type="match status" value="1"/>
</dbReference>
<dbReference type="Gene3D" id="3.30.470.20">
    <property type="entry name" value="ATP-grasp fold, B domain"/>
    <property type="match status" value="1"/>
</dbReference>
<feature type="domain" description="ATP-grasp" evidence="5">
    <location>
        <begin position="115"/>
        <end position="314"/>
    </location>
</feature>
<evidence type="ECO:0000256" key="3">
    <source>
        <dbReference type="ARBA" id="ARBA00022840"/>
    </source>
</evidence>
<accession>A0AAP6ZX65</accession>
<dbReference type="PANTHER" id="PTHR43585:SF2">
    <property type="entry name" value="ATP-GRASP ENZYME FSQD"/>
    <property type="match status" value="1"/>
</dbReference>
<evidence type="ECO:0000256" key="2">
    <source>
        <dbReference type="ARBA" id="ARBA00022741"/>
    </source>
</evidence>
<dbReference type="GO" id="GO:0016874">
    <property type="term" value="F:ligase activity"/>
    <property type="evidence" value="ECO:0007669"/>
    <property type="project" value="UniProtKB-KW"/>
</dbReference>
<sequence>MCDKLVFIEANTTGTGMLALRKAAGMGWEPLFLTNCPDRYDGLRETGCSVLVCNTNSIPDIEQMLGSEIDRSAICGFATTSEFYIETIASLSQRYHLPGNSPQSIKTCRNKHMTRLRLAEAGIRQPEFAVVRSVHELGQAIGRIGFPCVIKPADDSGSNHVKLCRSREEAEQQIRLILDVQVNMRGQSTSMTALVEQYIDAPEYSVEMLCWQETMRCIGITEKQVGGAPFFVEKRHIFPAPLCKESEMEIRSAVESALQAVGFRNGAAHVEVKLTEQGCSIIEINARLAGGMIPELIRYTTGIDVLEQHIRCSVMKPEPWTGETVGFSGIQFLTAKEAGVLREVLGRERIEQLPGMRQLTITAKSGSRVRQPHNAYDRLGYVIVTGRTYEEVRDTLDRASEILEVRLEDEAAAASINP</sequence>
<keyword evidence="3 4" id="KW-0067">ATP-binding</keyword>
<dbReference type="Pfam" id="PF18603">
    <property type="entry name" value="LAL_C2"/>
    <property type="match status" value="1"/>
</dbReference>
<evidence type="ECO:0000313" key="6">
    <source>
        <dbReference type="EMBL" id="NOJ71670.1"/>
    </source>
</evidence>
<dbReference type="Proteomes" id="UP000552038">
    <property type="component" value="Unassembled WGS sequence"/>
</dbReference>
<dbReference type="GO" id="GO:0046872">
    <property type="term" value="F:metal ion binding"/>
    <property type="evidence" value="ECO:0007669"/>
    <property type="project" value="InterPro"/>
</dbReference>
<dbReference type="SMART" id="SM01209">
    <property type="entry name" value="GARS_A"/>
    <property type="match status" value="1"/>
</dbReference>
<comment type="caution">
    <text evidence="6">The sequence shown here is derived from an EMBL/GenBank/DDBJ whole genome shotgun (WGS) entry which is preliminary data.</text>
</comment>
<dbReference type="RefSeq" id="WP_171417144.1">
    <property type="nucleotide sequence ID" value="NZ_JABFOR010000016.1"/>
</dbReference>
<dbReference type="InterPro" id="IPR011761">
    <property type="entry name" value="ATP-grasp"/>
</dbReference>
<dbReference type="InterPro" id="IPR040570">
    <property type="entry name" value="LAL_C2"/>
</dbReference>
<evidence type="ECO:0000256" key="4">
    <source>
        <dbReference type="PROSITE-ProRule" id="PRU00409"/>
    </source>
</evidence>
<dbReference type="GO" id="GO:0005524">
    <property type="term" value="F:ATP binding"/>
    <property type="evidence" value="ECO:0007669"/>
    <property type="project" value="UniProtKB-UniRule"/>
</dbReference>
<dbReference type="EMBL" id="JABFOR010000016">
    <property type="protein sequence ID" value="NOJ71670.1"/>
    <property type="molecule type" value="Genomic_DNA"/>
</dbReference>
<keyword evidence="1" id="KW-0436">Ligase</keyword>
<dbReference type="PROSITE" id="PS50975">
    <property type="entry name" value="ATP_GRASP"/>
    <property type="match status" value="1"/>
</dbReference>
<reference evidence="6 7" key="1">
    <citation type="submission" date="2020-05" db="EMBL/GenBank/DDBJ databases">
        <title>Whole genome sequencing and identification of novel metabolites from Paenibacillus alvei strain JR949.</title>
        <authorList>
            <person name="Rajendhran J."/>
            <person name="Sree Pranav P."/>
            <person name="Mahalakshmi B."/>
            <person name="Karthikeyan R."/>
        </authorList>
    </citation>
    <scope>NUCLEOTIDE SEQUENCE [LARGE SCALE GENOMIC DNA]</scope>
    <source>
        <strain evidence="6 7">JR949</strain>
    </source>
</reference>
<dbReference type="AlphaFoldDB" id="A0AAP6ZX65"/>
<organism evidence="6 7">
    <name type="scientific">Paenibacillus alvei</name>
    <name type="common">Bacillus alvei</name>
    <dbReference type="NCBI Taxonomy" id="44250"/>
    <lineage>
        <taxon>Bacteria</taxon>
        <taxon>Bacillati</taxon>
        <taxon>Bacillota</taxon>
        <taxon>Bacilli</taxon>
        <taxon>Bacillales</taxon>
        <taxon>Paenibacillaceae</taxon>
        <taxon>Paenibacillus</taxon>
    </lineage>
</organism>